<evidence type="ECO:0000256" key="3">
    <source>
        <dbReference type="ARBA" id="ARBA00022670"/>
    </source>
</evidence>
<dbReference type="GO" id="GO:0006508">
    <property type="term" value="P:proteolysis"/>
    <property type="evidence" value="ECO:0007669"/>
    <property type="project" value="UniProtKB-KW"/>
</dbReference>
<dbReference type="Gene3D" id="2.40.10.10">
    <property type="entry name" value="Trypsin-like serine proteases"/>
    <property type="match status" value="1"/>
</dbReference>
<evidence type="ECO:0000256" key="9">
    <source>
        <dbReference type="RuleBase" id="RU363034"/>
    </source>
</evidence>
<dbReference type="PROSITE" id="PS00134">
    <property type="entry name" value="TRYPSIN_HIS"/>
    <property type="match status" value="1"/>
</dbReference>
<feature type="domain" description="Clip" evidence="12">
    <location>
        <begin position="28"/>
        <end position="73"/>
    </location>
</feature>
<dbReference type="EMBL" id="GEZM01021578">
    <property type="protein sequence ID" value="JAV88927.1"/>
    <property type="molecule type" value="Transcribed_RNA"/>
</dbReference>
<dbReference type="AlphaFoldDB" id="A0A1Y1N017"/>
<comment type="subcellular location">
    <subcellularLocation>
        <location evidence="1">Secreted</location>
    </subcellularLocation>
</comment>
<dbReference type="EMBL" id="VVIM01000002">
    <property type="protein sequence ID" value="KAB0801735.1"/>
    <property type="molecule type" value="Genomic_DNA"/>
</dbReference>
<keyword evidence="4 10" id="KW-0732">Signal</keyword>
<dbReference type="SUPFAM" id="SSF50494">
    <property type="entry name" value="Trypsin-like serine proteases"/>
    <property type="match status" value="1"/>
</dbReference>
<evidence type="ECO:0000256" key="8">
    <source>
        <dbReference type="ARBA" id="ARBA00024195"/>
    </source>
</evidence>
<name>A0A1Y1N017_PHOPY</name>
<dbReference type="Proteomes" id="UP000327044">
    <property type="component" value="Unassembled WGS sequence"/>
</dbReference>
<evidence type="ECO:0000259" key="11">
    <source>
        <dbReference type="PROSITE" id="PS50240"/>
    </source>
</evidence>
<dbReference type="PROSITE" id="PS50240">
    <property type="entry name" value="TRYPSIN_DOM"/>
    <property type="match status" value="1"/>
</dbReference>
<dbReference type="InterPro" id="IPR022700">
    <property type="entry name" value="CLIP"/>
</dbReference>
<keyword evidence="7" id="KW-1015">Disulfide bond</keyword>
<keyword evidence="15" id="KW-1185">Reference proteome</keyword>
<sequence length="374" mass="41445">MIISLTGYLSTLLLLTDAVRGQYYRDERCRVQSSRGIGRCMVIGDCAYAIQQLRRNIYPQLCGFLGIQPIVCCPVQDVVRPKPTTRPTTTAAPQLQSRSAERCKDYTVPEDIPVSYDITPVLTVVGGVKASAEEFPHMAVLGYGDVNEIQWLCGGALISENYVLTAAHCTTSQEYGDVKFVRLGDLNLKVDTDDAQPQTFRVSEIHRYPNYQPPSQYHDIALVKLNQIARFTKYVRPACLNTVRHLPENSPPIATGWGKLGFVGDSSDDLMKVTLSYFNNERCNATYANLSARRLPKGIVDDMQVCAGGISESKDTCQGDSGGPLQVRSLDNFKLFYIVGITSFGKGCGIINTPGVYTRVSSYVDWIEDIVWPR</sequence>
<evidence type="ECO:0000256" key="2">
    <source>
        <dbReference type="ARBA" id="ARBA00022525"/>
    </source>
</evidence>
<dbReference type="Pfam" id="PF00089">
    <property type="entry name" value="Trypsin"/>
    <property type="match status" value="1"/>
</dbReference>
<keyword evidence="2" id="KW-0964">Secreted</keyword>
<dbReference type="FunCoup" id="A0A1Y1N017">
    <property type="interactions" value="10"/>
</dbReference>
<evidence type="ECO:0000256" key="6">
    <source>
        <dbReference type="ARBA" id="ARBA00022825"/>
    </source>
</evidence>
<comment type="similarity">
    <text evidence="8">Belongs to the peptidase S1 family. CLIP subfamily.</text>
</comment>
<dbReference type="SMART" id="SM00020">
    <property type="entry name" value="Tryp_SPc"/>
    <property type="match status" value="1"/>
</dbReference>
<reference evidence="14" key="3">
    <citation type="submission" date="2019-08" db="EMBL/GenBank/DDBJ databases">
        <authorList>
            <consortium name="Photinus pyralis genome working group"/>
            <person name="Fallon T.R."/>
            <person name="Sander Lower S.E."/>
            <person name="Weng J.-K."/>
        </authorList>
    </citation>
    <scope>NUCLEOTIDE SEQUENCE</scope>
    <source>
        <strain evidence="14">1611_PpyrPB1</strain>
        <tissue evidence="14">Whole body</tissue>
    </source>
</reference>
<keyword evidence="6 9" id="KW-0720">Serine protease</keyword>
<dbReference type="InterPro" id="IPR033116">
    <property type="entry name" value="TRYPSIN_SER"/>
</dbReference>
<gene>
    <name evidence="14" type="ORF">PPYR_03921</name>
</gene>
<dbReference type="PANTHER" id="PTHR24264">
    <property type="entry name" value="TRYPSIN-RELATED"/>
    <property type="match status" value="1"/>
</dbReference>
<keyword evidence="3 9" id="KW-0645">Protease</keyword>
<evidence type="ECO:0000256" key="7">
    <source>
        <dbReference type="ARBA" id="ARBA00023157"/>
    </source>
</evidence>
<evidence type="ECO:0000256" key="10">
    <source>
        <dbReference type="SAM" id="SignalP"/>
    </source>
</evidence>
<dbReference type="PANTHER" id="PTHR24264:SF54">
    <property type="entry name" value="PEPTIDASE S1 DOMAIN-CONTAINING PROTEIN"/>
    <property type="match status" value="1"/>
</dbReference>
<dbReference type="OrthoDB" id="6339452at2759"/>
<dbReference type="InterPro" id="IPR001254">
    <property type="entry name" value="Trypsin_dom"/>
</dbReference>
<evidence type="ECO:0000313" key="15">
    <source>
        <dbReference type="Proteomes" id="UP000327044"/>
    </source>
</evidence>
<proteinExistence type="inferred from homology"/>
<dbReference type="InterPro" id="IPR018114">
    <property type="entry name" value="TRYPSIN_HIS"/>
</dbReference>
<feature type="signal peptide" evidence="10">
    <location>
        <begin position="1"/>
        <end position="21"/>
    </location>
</feature>
<dbReference type="CDD" id="cd00190">
    <property type="entry name" value="Tryp_SPc"/>
    <property type="match status" value="1"/>
</dbReference>
<dbReference type="PRINTS" id="PR00722">
    <property type="entry name" value="CHYMOTRYPSIN"/>
</dbReference>
<dbReference type="FunFam" id="2.40.10.10:FF:000015">
    <property type="entry name" value="Atrial natriuretic peptide-converting enzyme"/>
    <property type="match status" value="1"/>
</dbReference>
<dbReference type="InterPro" id="IPR001314">
    <property type="entry name" value="Peptidase_S1A"/>
</dbReference>
<dbReference type="GO" id="GO:0005615">
    <property type="term" value="C:extracellular space"/>
    <property type="evidence" value="ECO:0007669"/>
    <property type="project" value="TreeGrafter"/>
</dbReference>
<evidence type="ECO:0000256" key="4">
    <source>
        <dbReference type="ARBA" id="ARBA00022729"/>
    </source>
</evidence>
<evidence type="ECO:0000313" key="13">
    <source>
        <dbReference type="EMBL" id="JAV88927.1"/>
    </source>
</evidence>
<keyword evidence="5 9" id="KW-0378">Hydrolase</keyword>
<dbReference type="InParanoid" id="A0A1Y1N017"/>
<accession>A0A1Y1N017</accession>
<evidence type="ECO:0000256" key="1">
    <source>
        <dbReference type="ARBA" id="ARBA00004613"/>
    </source>
</evidence>
<organism evidence="13">
    <name type="scientific">Photinus pyralis</name>
    <name type="common">Common eastern firefly</name>
    <name type="synonym">Lampyris pyralis</name>
    <dbReference type="NCBI Taxonomy" id="7054"/>
    <lineage>
        <taxon>Eukaryota</taxon>
        <taxon>Metazoa</taxon>
        <taxon>Ecdysozoa</taxon>
        <taxon>Arthropoda</taxon>
        <taxon>Hexapoda</taxon>
        <taxon>Insecta</taxon>
        <taxon>Pterygota</taxon>
        <taxon>Neoptera</taxon>
        <taxon>Endopterygota</taxon>
        <taxon>Coleoptera</taxon>
        <taxon>Polyphaga</taxon>
        <taxon>Elateriformia</taxon>
        <taxon>Elateroidea</taxon>
        <taxon>Lampyridae</taxon>
        <taxon>Lampyrinae</taxon>
        <taxon>Photinus</taxon>
    </lineage>
</organism>
<dbReference type="PROSITE" id="PS51888">
    <property type="entry name" value="CLIP"/>
    <property type="match status" value="1"/>
</dbReference>
<evidence type="ECO:0000256" key="5">
    <source>
        <dbReference type="ARBA" id="ARBA00022801"/>
    </source>
</evidence>
<dbReference type="InterPro" id="IPR050127">
    <property type="entry name" value="Serine_Proteases_S1"/>
</dbReference>
<reference evidence="14 15" key="2">
    <citation type="journal article" date="2018" name="Elife">
        <title>Firefly genomes illuminate parallel origins of bioluminescence in beetles.</title>
        <authorList>
            <person name="Fallon T.R."/>
            <person name="Lower S.E."/>
            <person name="Chang C.H."/>
            <person name="Bessho-Uehara M."/>
            <person name="Martin G.J."/>
            <person name="Bewick A.J."/>
            <person name="Behringer M."/>
            <person name="Debat H.J."/>
            <person name="Wong I."/>
            <person name="Day J.C."/>
            <person name="Suvorov A."/>
            <person name="Silva C.J."/>
            <person name="Stanger-Hall K.F."/>
            <person name="Hall D.W."/>
            <person name="Schmitz R.J."/>
            <person name="Nelson D.R."/>
            <person name="Lewis S.M."/>
            <person name="Shigenobu S."/>
            <person name="Bybee S.M."/>
            <person name="Larracuente A.M."/>
            <person name="Oba Y."/>
            <person name="Weng J.K."/>
        </authorList>
    </citation>
    <scope>NUCLEOTIDE SEQUENCE [LARGE SCALE GENOMIC DNA]</scope>
    <source>
        <strain evidence="14">1611_PpyrPB1</strain>
        <tissue evidence="14">Whole body</tissue>
    </source>
</reference>
<dbReference type="InterPro" id="IPR009003">
    <property type="entry name" value="Peptidase_S1_PA"/>
</dbReference>
<protein>
    <recommendedName>
        <fullName evidence="16">Peptidase S1 domain-containing protein</fullName>
    </recommendedName>
</protein>
<dbReference type="PROSITE" id="PS00135">
    <property type="entry name" value="TRYPSIN_SER"/>
    <property type="match status" value="1"/>
</dbReference>
<reference evidence="13" key="1">
    <citation type="journal article" date="2016" name="Sci. Rep.">
        <title>Molecular characterization of firefly nuptial gifts: a multi-omics approach sheds light on postcopulatory sexual selection.</title>
        <authorList>
            <person name="Al-Wathiqui N."/>
            <person name="Fallon T.R."/>
            <person name="South A."/>
            <person name="Weng J.K."/>
            <person name="Lewis S.M."/>
        </authorList>
    </citation>
    <scope>NUCLEOTIDE SEQUENCE</scope>
</reference>
<dbReference type="InterPro" id="IPR043504">
    <property type="entry name" value="Peptidase_S1_PA_chymotrypsin"/>
</dbReference>
<evidence type="ECO:0008006" key="16">
    <source>
        <dbReference type="Google" id="ProtNLM"/>
    </source>
</evidence>
<feature type="chain" id="PRO_5036312583" description="Peptidase S1 domain-containing protein" evidence="10">
    <location>
        <begin position="22"/>
        <end position="374"/>
    </location>
</feature>
<evidence type="ECO:0000259" key="12">
    <source>
        <dbReference type="PROSITE" id="PS51888"/>
    </source>
</evidence>
<feature type="domain" description="Peptidase S1" evidence="11">
    <location>
        <begin position="124"/>
        <end position="372"/>
    </location>
</feature>
<evidence type="ECO:0000313" key="14">
    <source>
        <dbReference type="EMBL" id="KAB0801735.1"/>
    </source>
</evidence>
<dbReference type="GO" id="GO:0004252">
    <property type="term" value="F:serine-type endopeptidase activity"/>
    <property type="evidence" value="ECO:0007669"/>
    <property type="project" value="InterPro"/>
</dbReference>